<sequence length="201" mass="22288">MTFNINDFKNQLTYGGARPSLFQVQLSLPANLSDPVNNGIGDATGSSNPEVERKVAFLCRATSIPASTVSAIDVPYFGRKTKVAGNRTFAPWSITVMNDEDFLIRKAMEKWLAAINGHASNIKNSGVTSRPADYQATAIVRQFSKGPEELAIRAYKFVNLFPTEVSTIELDWNTTDAIEEFQVTFEYDYWEIDTSSDLGVL</sequence>
<dbReference type="EMBL" id="LR796388">
    <property type="protein sequence ID" value="CAB4141172.1"/>
    <property type="molecule type" value="Genomic_DNA"/>
</dbReference>
<organism evidence="1">
    <name type="scientific">uncultured Caudovirales phage</name>
    <dbReference type="NCBI Taxonomy" id="2100421"/>
    <lineage>
        <taxon>Viruses</taxon>
        <taxon>Duplodnaviria</taxon>
        <taxon>Heunggongvirae</taxon>
        <taxon>Uroviricota</taxon>
        <taxon>Caudoviricetes</taxon>
        <taxon>Peduoviridae</taxon>
        <taxon>Maltschvirus</taxon>
        <taxon>Maltschvirus maltsch</taxon>
    </lineage>
</organism>
<reference evidence="1" key="1">
    <citation type="submission" date="2020-04" db="EMBL/GenBank/DDBJ databases">
        <authorList>
            <person name="Chiriac C."/>
            <person name="Salcher M."/>
            <person name="Ghai R."/>
            <person name="Kavagutti S V."/>
        </authorList>
    </citation>
    <scope>NUCLEOTIDE SEQUENCE</scope>
</reference>
<name>A0A6J5M4P3_9CAUD</name>
<evidence type="ECO:0000313" key="1">
    <source>
        <dbReference type="EMBL" id="CAB4141172.1"/>
    </source>
</evidence>
<protein>
    <submittedName>
        <fullName evidence="1">Tail tube protein</fullName>
    </submittedName>
</protein>
<proteinExistence type="predicted"/>
<accession>A0A6J5M4P3</accession>
<gene>
    <name evidence="1" type="ORF">UFOVP410_11</name>
</gene>